<feature type="non-terminal residue" evidence="2">
    <location>
        <position position="668"/>
    </location>
</feature>
<organism evidence="2 3">
    <name type="scientific">Rotaria socialis</name>
    <dbReference type="NCBI Taxonomy" id="392032"/>
    <lineage>
        <taxon>Eukaryota</taxon>
        <taxon>Metazoa</taxon>
        <taxon>Spiralia</taxon>
        <taxon>Gnathifera</taxon>
        <taxon>Rotifera</taxon>
        <taxon>Eurotatoria</taxon>
        <taxon>Bdelloidea</taxon>
        <taxon>Philodinida</taxon>
        <taxon>Philodinidae</taxon>
        <taxon>Rotaria</taxon>
    </lineage>
</organism>
<dbReference type="GO" id="GO:0003824">
    <property type="term" value="F:catalytic activity"/>
    <property type="evidence" value="ECO:0007669"/>
    <property type="project" value="InterPro"/>
</dbReference>
<protein>
    <recommendedName>
        <fullName evidence="1">Reverse transcriptase domain-containing protein</fullName>
    </recommendedName>
</protein>
<name>A0A821X080_9BILA</name>
<dbReference type="PROSITE" id="PS50878">
    <property type="entry name" value="RT_POL"/>
    <property type="match status" value="1"/>
</dbReference>
<dbReference type="InterPro" id="IPR005135">
    <property type="entry name" value="Endo/exonuclease/phosphatase"/>
</dbReference>
<evidence type="ECO:0000313" key="2">
    <source>
        <dbReference type="EMBL" id="CAF4935598.1"/>
    </source>
</evidence>
<evidence type="ECO:0000259" key="1">
    <source>
        <dbReference type="PROSITE" id="PS50878"/>
    </source>
</evidence>
<dbReference type="InterPro" id="IPR000477">
    <property type="entry name" value="RT_dom"/>
</dbReference>
<dbReference type="SUPFAM" id="SSF56672">
    <property type="entry name" value="DNA/RNA polymerases"/>
    <property type="match status" value="1"/>
</dbReference>
<gene>
    <name evidence="2" type="ORF">QYT958_LOCUS32347</name>
</gene>
<sequence>MKRFRYDIIGISEVRWTGKGETPNADFICTIKISVIHVYAPTSSSSEEDIEAFYNDIEQALAKTDKKDVLILTGDWNAKIGNDNTDWKSVMGKYGYGDRRERGERLLEFATVHDLYVCNTKFQHKPNRKWTWASPDGIHKNMIDLILIQRRWKTSVTNCRTFQSADISSDHSLVLCNINLKLKKPHNKPLKCCRVYVNQLRDEKIKQSYSAALVKQMKGIEPTCSLEEHGKKIEQAIKITIEATVPAKRTTKKTWISEETLKLADEKRRLKEPKNVSLEYTQQYKGLCRKVKRSARQDKEHWIQEQCEQAEKGLNIGNTREAYDLIKLLRKEFVPRLNVIRNQEGTMLQTNDDIKRRWTQYCSSLYKDPGGGDGMVKELEDISPPENEDPHDILYSEVQAAINSLKRNTSPGSDGVTAEMLQAGGEPLSRQIHTLCNKAWHEGTIPEEWGKSILVPIPKKGDLSNCSNYRTISLINHTGKVLLIVLLNRLKNHLDAYLSEEQAGFRKDRSTVHQILTLRLLAEKGKRQGKKIYNCFIDFQKAFDTIKHKSIWAMLKSYGVDAKMITLLQKIYEKSQSAVRIGRDNGEWFRTDVGTRQGDPLPPLLFIAYLERVMGQVRQNICGINISGILINNLRFADDIDLIDEDVSSLQRQLELTKTAAEQAGLIL</sequence>
<comment type="caution">
    <text evidence="2">The sequence shown here is derived from an EMBL/GenBank/DDBJ whole genome shotgun (WGS) entry which is preliminary data.</text>
</comment>
<dbReference type="Proteomes" id="UP000663848">
    <property type="component" value="Unassembled WGS sequence"/>
</dbReference>
<dbReference type="InterPro" id="IPR043502">
    <property type="entry name" value="DNA/RNA_pol_sf"/>
</dbReference>
<reference evidence="2" key="1">
    <citation type="submission" date="2021-02" db="EMBL/GenBank/DDBJ databases">
        <authorList>
            <person name="Nowell W R."/>
        </authorList>
    </citation>
    <scope>NUCLEOTIDE SEQUENCE</scope>
</reference>
<feature type="domain" description="Reverse transcriptase" evidence="1">
    <location>
        <begin position="438"/>
        <end position="668"/>
    </location>
</feature>
<dbReference type="InterPro" id="IPR036691">
    <property type="entry name" value="Endo/exonu/phosph_ase_sf"/>
</dbReference>
<feature type="non-terminal residue" evidence="2">
    <location>
        <position position="1"/>
    </location>
</feature>
<dbReference type="AlphaFoldDB" id="A0A821X080"/>
<dbReference type="SUPFAM" id="SSF56219">
    <property type="entry name" value="DNase I-like"/>
    <property type="match status" value="1"/>
</dbReference>
<dbReference type="Pfam" id="PF00078">
    <property type="entry name" value="RVT_1"/>
    <property type="match status" value="1"/>
</dbReference>
<evidence type="ECO:0000313" key="3">
    <source>
        <dbReference type="Proteomes" id="UP000663848"/>
    </source>
</evidence>
<dbReference type="CDD" id="cd01650">
    <property type="entry name" value="RT_nLTR_like"/>
    <property type="match status" value="1"/>
</dbReference>
<accession>A0A821X080</accession>
<dbReference type="Gene3D" id="3.60.10.10">
    <property type="entry name" value="Endonuclease/exonuclease/phosphatase"/>
    <property type="match status" value="1"/>
</dbReference>
<dbReference type="PANTHER" id="PTHR19446">
    <property type="entry name" value="REVERSE TRANSCRIPTASES"/>
    <property type="match status" value="1"/>
</dbReference>
<proteinExistence type="predicted"/>
<dbReference type="Pfam" id="PF14529">
    <property type="entry name" value="Exo_endo_phos_2"/>
    <property type="match status" value="1"/>
</dbReference>
<dbReference type="EMBL" id="CAJOBR010021082">
    <property type="protein sequence ID" value="CAF4935598.1"/>
    <property type="molecule type" value="Genomic_DNA"/>
</dbReference>
<dbReference type="CDD" id="cd09076">
    <property type="entry name" value="L1-EN"/>
    <property type="match status" value="1"/>
</dbReference>